<dbReference type="InterPro" id="IPR011032">
    <property type="entry name" value="GroES-like_sf"/>
</dbReference>
<dbReference type="Gene3D" id="3.90.180.10">
    <property type="entry name" value="Medium-chain alcohol dehydrogenases, catalytic domain"/>
    <property type="match status" value="1"/>
</dbReference>
<evidence type="ECO:0000259" key="3">
    <source>
        <dbReference type="SMART" id="SM00829"/>
    </source>
</evidence>
<evidence type="ECO:0000313" key="5">
    <source>
        <dbReference type="Proteomes" id="UP000288859"/>
    </source>
</evidence>
<dbReference type="PANTHER" id="PTHR45348:SF2">
    <property type="entry name" value="ZINC-TYPE ALCOHOL DEHYDROGENASE-LIKE PROTEIN C2E1P3.01"/>
    <property type="match status" value="1"/>
</dbReference>
<dbReference type="GO" id="GO:0016651">
    <property type="term" value="F:oxidoreductase activity, acting on NAD(P)H"/>
    <property type="evidence" value="ECO:0007669"/>
    <property type="project" value="InterPro"/>
</dbReference>
<dbReference type="Pfam" id="PF08240">
    <property type="entry name" value="ADH_N"/>
    <property type="match status" value="1"/>
</dbReference>
<dbReference type="InterPro" id="IPR047122">
    <property type="entry name" value="Trans-enoyl_RdTase-like"/>
</dbReference>
<dbReference type="VEuPathDB" id="FungiDB:PV10_05422"/>
<dbReference type="SUPFAM" id="SSF51735">
    <property type="entry name" value="NAD(P)-binding Rossmann-fold domains"/>
    <property type="match status" value="1"/>
</dbReference>
<dbReference type="SMART" id="SM00829">
    <property type="entry name" value="PKS_ER"/>
    <property type="match status" value="1"/>
</dbReference>
<evidence type="ECO:0000256" key="2">
    <source>
        <dbReference type="ARBA" id="ARBA00023002"/>
    </source>
</evidence>
<dbReference type="InterPro" id="IPR013154">
    <property type="entry name" value="ADH-like_N"/>
</dbReference>
<protein>
    <recommendedName>
        <fullName evidence="3">Enoyl reductase (ER) domain-containing protein</fullName>
    </recommendedName>
</protein>
<name>A0A438N188_EXOME</name>
<dbReference type="InterPro" id="IPR020843">
    <property type="entry name" value="ER"/>
</dbReference>
<dbReference type="SUPFAM" id="SSF50129">
    <property type="entry name" value="GroES-like"/>
    <property type="match status" value="1"/>
</dbReference>
<dbReference type="EMBL" id="NAJM01000030">
    <property type="protein sequence ID" value="RVX69323.1"/>
    <property type="molecule type" value="Genomic_DNA"/>
</dbReference>
<dbReference type="Proteomes" id="UP000288859">
    <property type="component" value="Unassembled WGS sequence"/>
</dbReference>
<gene>
    <name evidence="4" type="ORF">B0A52_06917</name>
</gene>
<comment type="similarity">
    <text evidence="1">Belongs to the zinc-containing alcohol dehydrogenase family.</text>
</comment>
<dbReference type="InterPro" id="IPR036291">
    <property type="entry name" value="NAD(P)-bd_dom_sf"/>
</dbReference>
<reference evidence="4 5" key="1">
    <citation type="submission" date="2017-03" db="EMBL/GenBank/DDBJ databases">
        <title>Genomes of endolithic fungi from Antarctica.</title>
        <authorList>
            <person name="Coleine C."/>
            <person name="Masonjones S."/>
            <person name="Stajich J.E."/>
        </authorList>
    </citation>
    <scope>NUCLEOTIDE SEQUENCE [LARGE SCALE GENOMIC DNA]</scope>
    <source>
        <strain evidence="4 5">CCFEE 6314</strain>
    </source>
</reference>
<sequence>MKGVVFEQVGADPKLVHDLEVPSPGPGQVLVKPIWMAINPVDAFMSKTGLLVVDWPLGLGCDSAGIVTDSGNDATEKYGLKAGDAVFGCTRLGVKGYAAAQEFHLFDAQVVFPKPDMITFQEAATLGVASLTAALGLFNGLHIPVPDPKNLPKAKDQWLIVLGGASSVGKVAIQLAQAAGYNVIASSSPGSAEIIRSLGAVPFNYKDSPEQQVKEVLEVTSGNFSRLYDAVANDDLTVVTSLFEASTFPDKYFTTTNDWNPTIKDFSGAKTDMIALGAIGRPEGEELNAKVEQYIPCIIGLIENGKLKPSEYQAIGDGGFEDAIAAYHHQTSGAGGSRKVLVKLHNP</sequence>
<proteinExistence type="inferred from homology"/>
<dbReference type="AlphaFoldDB" id="A0A438N188"/>
<dbReference type="PANTHER" id="PTHR45348">
    <property type="entry name" value="HYPOTHETICAL OXIDOREDUCTASE (EUROFUNG)"/>
    <property type="match status" value="1"/>
</dbReference>
<accession>A0A438N188</accession>
<evidence type="ECO:0000256" key="1">
    <source>
        <dbReference type="ARBA" id="ARBA00008072"/>
    </source>
</evidence>
<organism evidence="4 5">
    <name type="scientific">Exophiala mesophila</name>
    <name type="common">Black yeast-like fungus</name>
    <dbReference type="NCBI Taxonomy" id="212818"/>
    <lineage>
        <taxon>Eukaryota</taxon>
        <taxon>Fungi</taxon>
        <taxon>Dikarya</taxon>
        <taxon>Ascomycota</taxon>
        <taxon>Pezizomycotina</taxon>
        <taxon>Eurotiomycetes</taxon>
        <taxon>Chaetothyriomycetidae</taxon>
        <taxon>Chaetothyriales</taxon>
        <taxon>Herpotrichiellaceae</taxon>
        <taxon>Exophiala</taxon>
    </lineage>
</organism>
<comment type="caution">
    <text evidence="4">The sequence shown here is derived from an EMBL/GenBank/DDBJ whole genome shotgun (WGS) entry which is preliminary data.</text>
</comment>
<keyword evidence="2" id="KW-0560">Oxidoreductase</keyword>
<dbReference type="OrthoDB" id="9992527at2759"/>
<evidence type="ECO:0000313" key="4">
    <source>
        <dbReference type="EMBL" id="RVX69323.1"/>
    </source>
</evidence>
<dbReference type="CDD" id="cd08249">
    <property type="entry name" value="enoyl_reductase_like"/>
    <property type="match status" value="1"/>
</dbReference>
<feature type="domain" description="Enoyl reductase (ER)" evidence="3">
    <location>
        <begin position="10"/>
        <end position="342"/>
    </location>
</feature>
<dbReference type="Gene3D" id="3.40.50.720">
    <property type="entry name" value="NAD(P)-binding Rossmann-like Domain"/>
    <property type="match status" value="1"/>
</dbReference>